<dbReference type="Gene3D" id="3.90.10.10">
    <property type="entry name" value="Cytochrome C3"/>
    <property type="match status" value="1"/>
</dbReference>
<keyword evidence="2" id="KW-0349">Heme</keyword>
<evidence type="ECO:0000256" key="3">
    <source>
        <dbReference type="ARBA" id="ARBA00022723"/>
    </source>
</evidence>
<dbReference type="InterPro" id="IPR036280">
    <property type="entry name" value="Multihaem_cyt_sf"/>
</dbReference>
<dbReference type="InterPro" id="IPR020942">
    <property type="entry name" value="Cyt_c_III_dom"/>
</dbReference>
<evidence type="ECO:0000256" key="6">
    <source>
        <dbReference type="SAM" id="SignalP"/>
    </source>
</evidence>
<evidence type="ECO:0000256" key="4">
    <source>
        <dbReference type="ARBA" id="ARBA00022982"/>
    </source>
</evidence>
<keyword evidence="6" id="KW-0732">Signal</keyword>
<dbReference type="Proteomes" id="UP000315947">
    <property type="component" value="Chromosome"/>
</dbReference>
<evidence type="ECO:0000256" key="2">
    <source>
        <dbReference type="ARBA" id="ARBA00022617"/>
    </source>
</evidence>
<gene>
    <name evidence="8" type="ORF">FM037_11470</name>
</gene>
<dbReference type="Pfam" id="PF02085">
    <property type="entry name" value="Cytochrom_CIII"/>
    <property type="match status" value="1"/>
</dbReference>
<sequence length="76" mass="8200">MKYLAIIAALAFTGSAMAVDCTDCHEKIDVTVHTEAEAEASIATCNDCHDFEGAHTLDMEMHTPDLTIAECADCHE</sequence>
<evidence type="ECO:0000256" key="1">
    <source>
        <dbReference type="ARBA" id="ARBA00022448"/>
    </source>
</evidence>
<keyword evidence="9" id="KW-1185">Reference proteome</keyword>
<evidence type="ECO:0000313" key="9">
    <source>
        <dbReference type="Proteomes" id="UP000315947"/>
    </source>
</evidence>
<keyword evidence="4" id="KW-0249">Electron transport</keyword>
<evidence type="ECO:0000256" key="5">
    <source>
        <dbReference type="ARBA" id="ARBA00023004"/>
    </source>
</evidence>
<accession>A0ABX5WXB3</accession>
<proteinExistence type="predicted"/>
<keyword evidence="1" id="KW-0813">Transport</keyword>
<reference evidence="8 9" key="1">
    <citation type="submission" date="2019-07" db="EMBL/GenBank/DDBJ databases">
        <title>Shewanella sp. YLB-06 whole genomic sequence.</title>
        <authorList>
            <person name="Yu L."/>
        </authorList>
    </citation>
    <scope>NUCLEOTIDE SEQUENCE [LARGE SCALE GENOMIC DNA]</scope>
    <source>
        <strain evidence="8 9">YLB-06</strain>
    </source>
</reference>
<name>A0ABX5WXB3_9GAMM</name>
<dbReference type="RefSeq" id="WP_144046111.1">
    <property type="nucleotide sequence ID" value="NZ_CP041614.1"/>
</dbReference>
<dbReference type="SUPFAM" id="SSF48695">
    <property type="entry name" value="Multiheme cytochromes"/>
    <property type="match status" value="1"/>
</dbReference>
<evidence type="ECO:0000259" key="7">
    <source>
        <dbReference type="Pfam" id="PF02085"/>
    </source>
</evidence>
<feature type="chain" id="PRO_5046994891" description="Class III cytochrome C domain-containing protein" evidence="6">
    <location>
        <begin position="19"/>
        <end position="76"/>
    </location>
</feature>
<keyword evidence="3" id="KW-0479">Metal-binding</keyword>
<organism evidence="8 9">
    <name type="scientific">Shewanella psychropiezotolerans</name>
    <dbReference type="NCBI Taxonomy" id="2593655"/>
    <lineage>
        <taxon>Bacteria</taxon>
        <taxon>Pseudomonadati</taxon>
        <taxon>Pseudomonadota</taxon>
        <taxon>Gammaproteobacteria</taxon>
        <taxon>Alteromonadales</taxon>
        <taxon>Shewanellaceae</taxon>
        <taxon>Shewanella</taxon>
    </lineage>
</organism>
<evidence type="ECO:0000313" key="8">
    <source>
        <dbReference type="EMBL" id="QDO83740.1"/>
    </source>
</evidence>
<protein>
    <recommendedName>
        <fullName evidence="7">Class III cytochrome C domain-containing protein</fullName>
    </recommendedName>
</protein>
<dbReference type="EMBL" id="CP041614">
    <property type="protein sequence ID" value="QDO83740.1"/>
    <property type="molecule type" value="Genomic_DNA"/>
</dbReference>
<feature type="signal peptide" evidence="6">
    <location>
        <begin position="1"/>
        <end position="18"/>
    </location>
</feature>
<keyword evidence="5" id="KW-0408">Iron</keyword>
<feature type="domain" description="Class III cytochrome C" evidence="7">
    <location>
        <begin position="18"/>
        <end position="76"/>
    </location>
</feature>